<evidence type="ECO:0000259" key="1">
    <source>
        <dbReference type="Pfam" id="PF02470"/>
    </source>
</evidence>
<sequence length="157" mass="18322">MRGVNIGYIQNLKINPNSVLVEVYITSSNILIPKNSIIETSQTSLFNNTVIDIIPLETKLLYHRLDINLFAHNCYKSQVICHHQYIIGERGLNYDDLIRATTRIAQRFDDPRLFSLFYFFLHNSVEMSDDFVNILNNVSNISNLLYSSLKYIFLYHL</sequence>
<geneLocation type="plastid" evidence="2"/>
<dbReference type="PANTHER" id="PTHR34675">
    <property type="entry name" value="PROTEIN TRIGALACTOSYLDIACYLGLYCEROL 2, CHLOROPLASTIC"/>
    <property type="match status" value="1"/>
</dbReference>
<dbReference type="InterPro" id="IPR003399">
    <property type="entry name" value="Mce/MlaD"/>
</dbReference>
<organism evidence="2">
    <name type="scientific">Ceramothamnion japonicum</name>
    <name type="common">Red alga</name>
    <name type="synonym">Ceramium japonicum</name>
    <dbReference type="NCBI Taxonomy" id="218448"/>
    <lineage>
        <taxon>Eukaryota</taxon>
        <taxon>Rhodophyta</taxon>
        <taxon>Florideophyceae</taxon>
        <taxon>Rhodymeniophycidae</taxon>
        <taxon>Ceramiales</taxon>
        <taxon>Ceramiaceae</taxon>
        <taxon>Ceramothamnion</taxon>
    </lineage>
</organism>
<dbReference type="AlphaFoldDB" id="A0A1C9CDB7"/>
<protein>
    <recommendedName>
        <fullName evidence="1">Mce/MlaD domain-containing protein</fullName>
    </recommendedName>
</protein>
<dbReference type="EMBL" id="KX284719">
    <property type="protein sequence ID" value="AOM66357.1"/>
    <property type="molecule type" value="Genomic_DNA"/>
</dbReference>
<dbReference type="InterPro" id="IPR039342">
    <property type="entry name" value="TGD2-like"/>
</dbReference>
<proteinExistence type="predicted"/>
<dbReference type="Pfam" id="PF02470">
    <property type="entry name" value="MlaD"/>
    <property type="match status" value="1"/>
</dbReference>
<dbReference type="GeneID" id="29073461"/>
<name>A0A1C9CDB7_CERJP</name>
<keyword evidence="2" id="KW-0934">Plastid</keyword>
<evidence type="ECO:0000313" key="2">
    <source>
        <dbReference type="EMBL" id="AOM66357.1"/>
    </source>
</evidence>
<feature type="domain" description="Mce/MlaD" evidence="1">
    <location>
        <begin position="1"/>
        <end position="55"/>
    </location>
</feature>
<gene>
    <name evidence="2" type="primary">ycf22</name>
    <name evidence="2" type="ORF">Ceram_081</name>
</gene>
<dbReference type="RefSeq" id="YP_009297014.1">
    <property type="nucleotide sequence ID" value="NC_031174.1"/>
</dbReference>
<reference evidence="2" key="1">
    <citation type="journal article" date="2016" name="BMC Biol.">
        <title>Parallel evolution of highly conserved plastid genome architecture in red seaweeds and seed plants.</title>
        <authorList>
            <person name="Lee J."/>
            <person name="Cho C.H."/>
            <person name="Park S.I."/>
            <person name="Choi J.W."/>
            <person name="Song H.S."/>
            <person name="West J.A."/>
            <person name="Bhattacharya D."/>
            <person name="Yoon H.S."/>
        </authorList>
    </citation>
    <scope>NUCLEOTIDE SEQUENCE</scope>
</reference>
<dbReference type="PANTHER" id="PTHR34675:SF1">
    <property type="entry name" value="PROTEIN TRIGALACTOSYLDIACYLGLYCEROL 2, CHLOROPLASTIC"/>
    <property type="match status" value="1"/>
</dbReference>
<accession>A0A1C9CDB7</accession>